<gene>
    <name evidence="2" type="ORF">E1A91_D08G109100v1</name>
</gene>
<protein>
    <recommendedName>
        <fullName evidence="4">GPI inositol-deacylase</fullName>
    </recommendedName>
</protein>
<proteinExistence type="predicted"/>
<evidence type="ECO:0000313" key="3">
    <source>
        <dbReference type="Proteomes" id="UP000323597"/>
    </source>
</evidence>
<feature type="signal peptide" evidence="1">
    <location>
        <begin position="1"/>
        <end position="18"/>
    </location>
</feature>
<evidence type="ECO:0008006" key="4">
    <source>
        <dbReference type="Google" id="ProtNLM"/>
    </source>
</evidence>
<reference evidence="2 3" key="1">
    <citation type="submission" date="2019-07" db="EMBL/GenBank/DDBJ databases">
        <title>WGS assembly of Gossypium mustelinum.</title>
        <authorList>
            <person name="Chen Z.J."/>
            <person name="Sreedasyam A."/>
            <person name="Ando A."/>
            <person name="Song Q."/>
            <person name="De L."/>
            <person name="Hulse-Kemp A."/>
            <person name="Ding M."/>
            <person name="Ye W."/>
            <person name="Kirkbride R."/>
            <person name="Jenkins J."/>
            <person name="Plott C."/>
            <person name="Lovell J."/>
            <person name="Lin Y.-M."/>
            <person name="Vaughn R."/>
            <person name="Liu B."/>
            <person name="Li W."/>
            <person name="Simpson S."/>
            <person name="Scheffler B."/>
            <person name="Saski C."/>
            <person name="Grover C."/>
            <person name="Hu G."/>
            <person name="Conover J."/>
            <person name="Carlson J."/>
            <person name="Shu S."/>
            <person name="Boston L."/>
            <person name="Williams M."/>
            <person name="Peterson D."/>
            <person name="Mcgee K."/>
            <person name="Jones D."/>
            <person name="Wendel J."/>
            <person name="Stelly D."/>
            <person name="Grimwood J."/>
            <person name="Schmutz J."/>
        </authorList>
    </citation>
    <scope>NUCLEOTIDE SEQUENCE [LARGE SCALE GENOMIC DNA]</scope>
    <source>
        <strain evidence="2">1408120.09</strain>
    </source>
</reference>
<evidence type="ECO:0000313" key="2">
    <source>
        <dbReference type="EMBL" id="TYI68738.1"/>
    </source>
</evidence>
<evidence type="ECO:0000256" key="1">
    <source>
        <dbReference type="SAM" id="SignalP"/>
    </source>
</evidence>
<dbReference type="SUPFAM" id="SSF53474">
    <property type="entry name" value="alpha/beta-Hydrolases"/>
    <property type="match status" value="1"/>
</dbReference>
<keyword evidence="3" id="KW-1185">Reference proteome</keyword>
<accession>A0A5D2TWK2</accession>
<dbReference type="EMBL" id="CM017656">
    <property type="protein sequence ID" value="TYI68738.1"/>
    <property type="molecule type" value="Genomic_DNA"/>
</dbReference>
<dbReference type="Gene3D" id="3.40.50.1820">
    <property type="entry name" value="alpha/beta hydrolase"/>
    <property type="match status" value="1"/>
</dbReference>
<name>A0A5D2TWK2_GOSMU</name>
<dbReference type="InterPro" id="IPR029058">
    <property type="entry name" value="AB_hydrolase_fold"/>
</dbReference>
<keyword evidence="1" id="KW-0732">Signal</keyword>
<dbReference type="AlphaFoldDB" id="A0A5D2TWK2"/>
<dbReference type="Proteomes" id="UP000323597">
    <property type="component" value="Chromosome D08"/>
</dbReference>
<feature type="chain" id="PRO_5023138876" description="GPI inositol-deacylase" evidence="1">
    <location>
        <begin position="19"/>
        <end position="128"/>
    </location>
</feature>
<sequence>MKSTSILKLHLLSFRLQATLDRLAAKLESVYKASGGKKINIISHSMGGLLVKCFMGLHSDVHLDILLLPSLMECHLLKGGNRTFSFQSGACINYSLHSYRIHTQGARNISATHWDRAVKIQNQVTHKS</sequence>
<dbReference type="PANTHER" id="PTHR11440">
    <property type="entry name" value="LECITHIN-CHOLESTEROL ACYLTRANSFERASE-RELATED"/>
    <property type="match status" value="1"/>
</dbReference>
<organism evidence="2 3">
    <name type="scientific">Gossypium mustelinum</name>
    <name type="common">Cotton</name>
    <name type="synonym">Gossypium caicoense</name>
    <dbReference type="NCBI Taxonomy" id="34275"/>
    <lineage>
        <taxon>Eukaryota</taxon>
        <taxon>Viridiplantae</taxon>
        <taxon>Streptophyta</taxon>
        <taxon>Embryophyta</taxon>
        <taxon>Tracheophyta</taxon>
        <taxon>Spermatophyta</taxon>
        <taxon>Magnoliopsida</taxon>
        <taxon>eudicotyledons</taxon>
        <taxon>Gunneridae</taxon>
        <taxon>Pentapetalae</taxon>
        <taxon>rosids</taxon>
        <taxon>malvids</taxon>
        <taxon>Malvales</taxon>
        <taxon>Malvaceae</taxon>
        <taxon>Malvoideae</taxon>
        <taxon>Gossypium</taxon>
    </lineage>
</organism>